<dbReference type="EMBL" id="VYXP01000012">
    <property type="protein sequence ID" value="KAA9129741.1"/>
    <property type="molecule type" value="Genomic_DNA"/>
</dbReference>
<evidence type="ECO:0000313" key="1">
    <source>
        <dbReference type="EMBL" id="KAA9129741.1"/>
    </source>
</evidence>
<evidence type="ECO:0000313" key="2">
    <source>
        <dbReference type="Proteomes" id="UP000325372"/>
    </source>
</evidence>
<dbReference type="Pfam" id="PF08889">
    <property type="entry name" value="WbqC"/>
    <property type="match status" value="1"/>
</dbReference>
<dbReference type="Proteomes" id="UP000325372">
    <property type="component" value="Unassembled WGS sequence"/>
</dbReference>
<gene>
    <name evidence="1" type="ORF">F3N42_14485</name>
</gene>
<comment type="caution">
    <text evidence="1">The sequence shown here is derived from an EMBL/GenBank/DDBJ whole genome shotgun (WGS) entry which is preliminary data.</text>
</comment>
<dbReference type="RefSeq" id="WP_150865320.1">
    <property type="nucleotide sequence ID" value="NZ_VYXP01000012.1"/>
</dbReference>
<accession>A0A5N0T4F6</accession>
<protein>
    <submittedName>
        <fullName evidence="1">WbqC family protein</fullName>
    </submittedName>
</protein>
<dbReference type="AlphaFoldDB" id="A0A5N0T4F6"/>
<proteinExistence type="predicted"/>
<keyword evidence="2" id="KW-1185">Reference proteome</keyword>
<organism evidence="1 2">
    <name type="scientific">Marinihelvus fidelis</name>
    <dbReference type="NCBI Taxonomy" id="2613842"/>
    <lineage>
        <taxon>Bacteria</taxon>
        <taxon>Pseudomonadati</taxon>
        <taxon>Pseudomonadota</taxon>
        <taxon>Gammaproteobacteria</taxon>
        <taxon>Chromatiales</taxon>
        <taxon>Wenzhouxiangellaceae</taxon>
        <taxon>Marinihelvus</taxon>
    </lineage>
</organism>
<sequence length="235" mass="27393">MKAAIIQSSYIPWKGYFDLIKSADVFVIYDVVQFTKNDWRNRNKVITNRRPSWLTIPVRHSSLEQRINETTVADPRWANKHWKTIAQSYCSSPGFKLYSDQLESLYKELSNERRLTYINETLLRWVFSVLDINTRIVRAEQFDLPNDRMENLIYICKELGADEYISGPSAQAYFNQELFESSGLRLSWFEYGDYPTYSQKSDVFEHHVSILDLLFMTGTSAKSLFVGSSTKADMG</sequence>
<name>A0A5N0T4F6_9GAMM</name>
<dbReference type="InterPro" id="IPR014985">
    <property type="entry name" value="WbqC"/>
</dbReference>
<reference evidence="1 2" key="1">
    <citation type="submission" date="2019-09" db="EMBL/GenBank/DDBJ databases">
        <title>Wenzhouxiangella sp. Genome sequencing and assembly.</title>
        <authorList>
            <person name="Zhang R."/>
        </authorList>
    </citation>
    <scope>NUCLEOTIDE SEQUENCE [LARGE SCALE GENOMIC DNA]</scope>
    <source>
        <strain evidence="1 2">W260</strain>
    </source>
</reference>